<dbReference type="NCBIfam" id="TIGR01737">
    <property type="entry name" value="FGAM_synth_I"/>
    <property type="match status" value="1"/>
</dbReference>
<evidence type="ECO:0000256" key="2">
    <source>
        <dbReference type="ARBA" id="ARBA00022598"/>
    </source>
</evidence>
<dbReference type="NCBIfam" id="NF002957">
    <property type="entry name" value="PRK03619.1"/>
    <property type="match status" value="1"/>
</dbReference>
<dbReference type="GO" id="GO:0005737">
    <property type="term" value="C:cytoplasm"/>
    <property type="evidence" value="ECO:0007669"/>
    <property type="project" value="UniProtKB-SubCell"/>
</dbReference>
<keyword evidence="2 8" id="KW-0436">Ligase</keyword>
<keyword evidence="4 8" id="KW-0658">Purine biosynthesis</keyword>
<accession>A0A4U2Z2E8</accession>
<feature type="active site" description="Nucleophile" evidence="8">
    <location>
        <position position="86"/>
    </location>
</feature>
<evidence type="ECO:0000256" key="5">
    <source>
        <dbReference type="ARBA" id="ARBA00022801"/>
    </source>
</evidence>
<evidence type="ECO:0000313" key="10">
    <source>
        <dbReference type="Proteomes" id="UP000309561"/>
    </source>
</evidence>
<dbReference type="SUPFAM" id="SSF52317">
    <property type="entry name" value="Class I glutamine amidotransferase-like"/>
    <property type="match status" value="1"/>
</dbReference>
<dbReference type="Proteomes" id="UP000309561">
    <property type="component" value="Unassembled WGS sequence"/>
</dbReference>
<dbReference type="UniPathway" id="UPA00074">
    <property type="reaction ID" value="UER00128"/>
</dbReference>
<keyword evidence="5 8" id="KW-0378">Hydrolase</keyword>
<dbReference type="PANTHER" id="PTHR47552:SF1">
    <property type="entry name" value="PHOSPHORIBOSYLFORMYLGLYCINAMIDINE SYNTHASE SUBUNIT PURQ"/>
    <property type="match status" value="1"/>
</dbReference>
<comment type="subcellular location">
    <subcellularLocation>
        <location evidence="8">Cytoplasm</location>
    </subcellularLocation>
</comment>
<feature type="active site" evidence="8">
    <location>
        <position position="202"/>
    </location>
</feature>
<evidence type="ECO:0000313" key="9">
    <source>
        <dbReference type="EMBL" id="TKI68239.1"/>
    </source>
</evidence>
<sequence>MKVTILQFPGTNCEYDTQYAFEKLGAKTEILWHKSQSVPSDTDLLVVAGGFSYGDYLRSGAIAKFSPVMKAVSTYAKNGGKVLGICNGFQVLTEAGLLPGALKRNESLHFLSKHHHLKVISNDNIFLEELQNGDVVNIPIAHHDGNYYIDEDGLKELYDNNQVLLKYCDATGDDKNPNGSVDSIAGICNKEKNVFGLMPHPERAMESLLGSSDGVKMLQGFLKA</sequence>
<evidence type="ECO:0000256" key="1">
    <source>
        <dbReference type="ARBA" id="ARBA00022490"/>
    </source>
</evidence>
<evidence type="ECO:0000256" key="8">
    <source>
        <dbReference type="HAMAP-Rule" id="MF_00421"/>
    </source>
</evidence>
<reference evidence="9 10" key="1">
    <citation type="submission" date="2019-04" db="EMBL/GenBank/DDBJ databases">
        <title>Sulfurimonas crateris sp. nov. a facultative anaerobic sulfur-oxidizing chemolithautotrophic bacterium isolated from a terrestrial mud vulcano.</title>
        <authorList>
            <person name="Ratnikova N.M."/>
            <person name="Slobodkin A.I."/>
            <person name="Merkel A.Y."/>
            <person name="Novikov A."/>
            <person name="Bonch-Osmolovskaya E.A."/>
            <person name="Slobodkina G.B."/>
        </authorList>
    </citation>
    <scope>NUCLEOTIDE SEQUENCE [LARGE SCALE GENOMIC DNA]</scope>
    <source>
        <strain evidence="9 10">SN118</strain>
    </source>
</reference>
<dbReference type="InterPro" id="IPR029062">
    <property type="entry name" value="Class_I_gatase-like"/>
</dbReference>
<comment type="function">
    <text evidence="8">Part of the phosphoribosylformylglycinamidine synthase complex involved in the purines biosynthetic pathway. Catalyzes the ATP-dependent conversion of formylglycinamide ribonucleotide (FGAR) and glutamine to yield formylglycinamidine ribonucleotide (FGAM) and glutamate. The FGAM synthase complex is composed of three subunits. PurQ produces an ammonia molecule by converting glutamine to glutamate. PurL transfers the ammonia molecule to FGAR to form FGAM in an ATP-dependent manner. PurS interacts with PurQ and PurL and is thought to assist in the transfer of the ammonia molecule from PurQ to PurL.</text>
</comment>
<evidence type="ECO:0000256" key="4">
    <source>
        <dbReference type="ARBA" id="ARBA00022755"/>
    </source>
</evidence>
<dbReference type="GO" id="GO:0004642">
    <property type="term" value="F:phosphoribosylformylglycinamidine synthase activity"/>
    <property type="evidence" value="ECO:0007669"/>
    <property type="project" value="UniProtKB-UniRule"/>
</dbReference>
<dbReference type="Pfam" id="PF13507">
    <property type="entry name" value="GATase_5"/>
    <property type="match status" value="1"/>
</dbReference>
<evidence type="ECO:0000256" key="7">
    <source>
        <dbReference type="ARBA" id="ARBA00022962"/>
    </source>
</evidence>
<evidence type="ECO:0000256" key="6">
    <source>
        <dbReference type="ARBA" id="ARBA00022840"/>
    </source>
</evidence>
<keyword evidence="3 8" id="KW-0547">Nucleotide-binding</keyword>
<keyword evidence="6 8" id="KW-0067">ATP-binding</keyword>
<dbReference type="EC" id="3.5.1.2" evidence="8"/>
<dbReference type="GO" id="GO:0004359">
    <property type="term" value="F:glutaminase activity"/>
    <property type="evidence" value="ECO:0007669"/>
    <property type="project" value="UniProtKB-EC"/>
</dbReference>
<dbReference type="GO" id="GO:0006189">
    <property type="term" value="P:'de novo' IMP biosynthetic process"/>
    <property type="evidence" value="ECO:0007669"/>
    <property type="project" value="UniProtKB-UniRule"/>
</dbReference>
<feature type="active site" evidence="8">
    <location>
        <position position="200"/>
    </location>
</feature>
<dbReference type="AlphaFoldDB" id="A0A4U2Z2E8"/>
<name>A0A4U2Z2E8_9BACT</name>
<keyword evidence="1 8" id="KW-0963">Cytoplasm</keyword>
<dbReference type="RefSeq" id="WP_137015276.1">
    <property type="nucleotide sequence ID" value="NZ_SZPX01000009.1"/>
</dbReference>
<dbReference type="EMBL" id="SZPX01000009">
    <property type="protein sequence ID" value="TKI68239.1"/>
    <property type="molecule type" value="Genomic_DNA"/>
</dbReference>
<comment type="subunit">
    <text evidence="8">Part of the FGAM synthase complex composed of 1 PurL, 1 PurQ and 2 PurS subunits.</text>
</comment>
<dbReference type="PROSITE" id="PS51273">
    <property type="entry name" value="GATASE_TYPE_1"/>
    <property type="match status" value="1"/>
</dbReference>
<dbReference type="HAMAP" id="MF_00421">
    <property type="entry name" value="PurQ"/>
    <property type="match status" value="1"/>
</dbReference>
<dbReference type="PIRSF" id="PIRSF001586">
    <property type="entry name" value="FGAM_synth_I"/>
    <property type="match status" value="1"/>
</dbReference>
<dbReference type="GO" id="GO:0005524">
    <property type="term" value="F:ATP binding"/>
    <property type="evidence" value="ECO:0007669"/>
    <property type="project" value="UniProtKB-KW"/>
</dbReference>
<dbReference type="OrthoDB" id="9804441at2"/>
<dbReference type="CDD" id="cd01740">
    <property type="entry name" value="GATase1_FGAR_AT"/>
    <property type="match status" value="1"/>
</dbReference>
<keyword evidence="10" id="KW-1185">Reference proteome</keyword>
<dbReference type="SMART" id="SM01211">
    <property type="entry name" value="GATase_5"/>
    <property type="match status" value="1"/>
</dbReference>
<dbReference type="InterPro" id="IPR010075">
    <property type="entry name" value="PRibForGlyAmidine_synth_PurQ"/>
</dbReference>
<proteinExistence type="inferred from homology"/>
<dbReference type="EC" id="6.3.5.3" evidence="8"/>
<evidence type="ECO:0000256" key="3">
    <source>
        <dbReference type="ARBA" id="ARBA00022741"/>
    </source>
</evidence>
<protein>
    <recommendedName>
        <fullName evidence="8">Phosphoribosylformylglycinamidine synthase subunit PurQ</fullName>
        <shortName evidence="8">FGAM synthase</shortName>
        <ecNumber evidence="8">6.3.5.3</ecNumber>
    </recommendedName>
    <alternativeName>
        <fullName evidence="8">Formylglycinamide ribonucleotide amidotransferase subunit I</fullName>
        <shortName evidence="8">FGAR amidotransferase I</shortName>
        <shortName evidence="8">FGAR-AT I</shortName>
    </alternativeName>
    <alternativeName>
        <fullName evidence="8">Glutaminase PurQ</fullName>
        <ecNumber evidence="8">3.5.1.2</ecNumber>
    </alternativeName>
    <alternativeName>
        <fullName evidence="8">Phosphoribosylformylglycinamidine synthase subunit I</fullName>
    </alternativeName>
</protein>
<gene>
    <name evidence="8 9" type="primary">purQ</name>
    <name evidence="9" type="ORF">FCU45_11060</name>
</gene>
<comment type="catalytic activity">
    <reaction evidence="8">
        <text>N(2)-formyl-N(1)-(5-phospho-beta-D-ribosyl)glycinamide + L-glutamine + ATP + H2O = 2-formamido-N(1)-(5-O-phospho-beta-D-ribosyl)acetamidine + L-glutamate + ADP + phosphate + H(+)</text>
        <dbReference type="Rhea" id="RHEA:17129"/>
        <dbReference type="ChEBI" id="CHEBI:15377"/>
        <dbReference type="ChEBI" id="CHEBI:15378"/>
        <dbReference type="ChEBI" id="CHEBI:29985"/>
        <dbReference type="ChEBI" id="CHEBI:30616"/>
        <dbReference type="ChEBI" id="CHEBI:43474"/>
        <dbReference type="ChEBI" id="CHEBI:58359"/>
        <dbReference type="ChEBI" id="CHEBI:147286"/>
        <dbReference type="ChEBI" id="CHEBI:147287"/>
        <dbReference type="ChEBI" id="CHEBI:456216"/>
        <dbReference type="EC" id="6.3.5.3"/>
    </reaction>
</comment>
<comment type="caution">
    <text evidence="9">The sequence shown here is derived from an EMBL/GenBank/DDBJ whole genome shotgun (WGS) entry which is preliminary data.</text>
</comment>
<dbReference type="PANTHER" id="PTHR47552">
    <property type="entry name" value="PHOSPHORIBOSYLFORMYLGLYCINAMIDINE SYNTHASE SUBUNIT PURQ"/>
    <property type="match status" value="1"/>
</dbReference>
<keyword evidence="7 8" id="KW-0315">Glutamine amidotransferase</keyword>
<comment type="catalytic activity">
    <reaction evidence="8">
        <text>L-glutamine + H2O = L-glutamate + NH4(+)</text>
        <dbReference type="Rhea" id="RHEA:15889"/>
        <dbReference type="ChEBI" id="CHEBI:15377"/>
        <dbReference type="ChEBI" id="CHEBI:28938"/>
        <dbReference type="ChEBI" id="CHEBI:29985"/>
        <dbReference type="ChEBI" id="CHEBI:58359"/>
        <dbReference type="EC" id="3.5.1.2"/>
    </reaction>
</comment>
<comment type="pathway">
    <text evidence="8">Purine metabolism; IMP biosynthesis via de novo pathway; 5-amino-1-(5-phospho-D-ribosyl)imidazole from N(2)-formyl-N(1)-(5-phospho-D-ribosyl)glycinamide: step 1/2.</text>
</comment>
<organism evidence="9 10">
    <name type="scientific">Sulfurimonas crateris</name>
    <dbReference type="NCBI Taxonomy" id="2574727"/>
    <lineage>
        <taxon>Bacteria</taxon>
        <taxon>Pseudomonadati</taxon>
        <taxon>Campylobacterota</taxon>
        <taxon>Epsilonproteobacteria</taxon>
        <taxon>Campylobacterales</taxon>
        <taxon>Sulfurimonadaceae</taxon>
        <taxon>Sulfurimonas</taxon>
    </lineage>
</organism>
<dbReference type="Gene3D" id="3.40.50.880">
    <property type="match status" value="1"/>
</dbReference>